<name>A0A5R8KHS1_9BACT</name>
<dbReference type="AlphaFoldDB" id="A0A5R8KHS1"/>
<organism evidence="3 4">
    <name type="scientific">Phragmitibacter flavus</name>
    <dbReference type="NCBI Taxonomy" id="2576071"/>
    <lineage>
        <taxon>Bacteria</taxon>
        <taxon>Pseudomonadati</taxon>
        <taxon>Verrucomicrobiota</taxon>
        <taxon>Verrucomicrobiia</taxon>
        <taxon>Verrucomicrobiales</taxon>
        <taxon>Verrucomicrobiaceae</taxon>
        <taxon>Phragmitibacter</taxon>
    </lineage>
</organism>
<keyword evidence="4" id="KW-1185">Reference proteome</keyword>
<gene>
    <name evidence="3" type="ORF">FEM03_08370</name>
</gene>
<comment type="caution">
    <text evidence="3">The sequence shown here is derived from an EMBL/GenBank/DDBJ whole genome shotgun (WGS) entry which is preliminary data.</text>
</comment>
<evidence type="ECO:0000256" key="1">
    <source>
        <dbReference type="SAM" id="Phobius"/>
    </source>
</evidence>
<keyword evidence="1" id="KW-0812">Transmembrane</keyword>
<dbReference type="Proteomes" id="UP000306196">
    <property type="component" value="Unassembled WGS sequence"/>
</dbReference>
<evidence type="ECO:0000313" key="3">
    <source>
        <dbReference type="EMBL" id="TLD71525.1"/>
    </source>
</evidence>
<feature type="domain" description="Protein-glutamine gamma-glutamyltransferase-like C-terminal" evidence="2">
    <location>
        <begin position="474"/>
        <end position="544"/>
    </location>
</feature>
<feature type="transmembrane region" description="Helical" evidence="1">
    <location>
        <begin position="120"/>
        <end position="147"/>
    </location>
</feature>
<accession>A0A5R8KHS1</accession>
<dbReference type="RefSeq" id="WP_138085738.1">
    <property type="nucleotide sequence ID" value="NZ_VAUV01000005.1"/>
</dbReference>
<reference evidence="3 4" key="1">
    <citation type="submission" date="2019-05" db="EMBL/GenBank/DDBJ databases">
        <title>Verrucobacter flavum gen. nov., sp. nov. a new member of the family Verrucomicrobiaceae.</title>
        <authorList>
            <person name="Szuroczki S."/>
            <person name="Abbaszade G."/>
            <person name="Szabo A."/>
            <person name="Felfoldi T."/>
            <person name="Schumann P."/>
            <person name="Boka K."/>
            <person name="Keki Z."/>
            <person name="Toumi M."/>
            <person name="Toth E."/>
        </authorList>
    </citation>
    <scope>NUCLEOTIDE SEQUENCE [LARGE SCALE GENOMIC DNA]</scope>
    <source>
        <strain evidence="3 4">MG-N-17</strain>
    </source>
</reference>
<protein>
    <submittedName>
        <fullName evidence="3">DUF4129 domain-containing protein</fullName>
    </submittedName>
</protein>
<keyword evidence="1" id="KW-0472">Membrane</keyword>
<proteinExistence type="predicted"/>
<feature type="transmembrane region" description="Helical" evidence="1">
    <location>
        <begin position="184"/>
        <end position="210"/>
    </location>
</feature>
<feature type="transmembrane region" description="Helical" evidence="1">
    <location>
        <begin position="281"/>
        <end position="300"/>
    </location>
</feature>
<dbReference type="Pfam" id="PF13559">
    <property type="entry name" value="DUF4129"/>
    <property type="match status" value="1"/>
</dbReference>
<dbReference type="InterPro" id="IPR025403">
    <property type="entry name" value="TgpA-like_C"/>
</dbReference>
<feature type="transmembrane region" description="Helical" evidence="1">
    <location>
        <begin position="225"/>
        <end position="245"/>
    </location>
</feature>
<feature type="transmembrane region" description="Helical" evidence="1">
    <location>
        <begin position="34"/>
        <end position="53"/>
    </location>
</feature>
<keyword evidence="1" id="KW-1133">Transmembrane helix</keyword>
<feature type="transmembrane region" description="Helical" evidence="1">
    <location>
        <begin position="399"/>
        <end position="416"/>
    </location>
</feature>
<dbReference type="EMBL" id="VAUV01000005">
    <property type="protein sequence ID" value="TLD71525.1"/>
    <property type="molecule type" value="Genomic_DNA"/>
</dbReference>
<evidence type="ECO:0000259" key="2">
    <source>
        <dbReference type="Pfam" id="PF13559"/>
    </source>
</evidence>
<evidence type="ECO:0000313" key="4">
    <source>
        <dbReference type="Proteomes" id="UP000306196"/>
    </source>
</evidence>
<dbReference type="OrthoDB" id="185465at2"/>
<feature type="transmembrane region" description="Helical" evidence="1">
    <location>
        <begin position="65"/>
        <end position="85"/>
    </location>
</feature>
<sequence>MNQPPRRKAPTEQPLLVLVEEATHLLRRLPLGAWLGYFVGTAPLVVYLFYFWTDMSRSANAMGRVVESSLILALLYGWMKVWHAVFCGKMMSVLEASEPNGDEGSPMSLKGWVKLIGGQMLIHATMPVVMLLSLVAVLPFGWVYAFYHNVSALAWGHFQKGGTTRELMGLALAQSHRAPVQNHLLISVITALAVLIYANCFSGLATALILSKSITGTENAFSSNAFLFMSSSFQVLLIGLSYMVINPLVKAMYALRCFYGVSLRTGADMKASLRILTRSKAAVVALMMAMSFGSMGGMQAEEVGSSDDGVVLEESIRQVLQGSEYQWRLPRDSGGQSETEDSWIASMLRWIVDGISEAFDGVGKMFGNLMDWLFRRDQPLTGFDGGGGGTEWMVWLPRLLWVMVIALVVGLGWMIYRHWRLARRTAEVESADVPVEINLEAEHVVATQLPENEWLRLAREKAKEGDLRLALRALFLATLAHLGEKRLLTIVGSKSNGDYVRELGWRARGRDGLHEGFQEQVRVFEQVWYGWHEVGEDLMAKFEQQHERITSHAS</sequence>